<dbReference type="SUPFAM" id="SSF53098">
    <property type="entry name" value="Ribonuclease H-like"/>
    <property type="match status" value="1"/>
</dbReference>
<evidence type="ECO:0000313" key="16">
    <source>
        <dbReference type="EMBL" id="CAK7213232.1"/>
    </source>
</evidence>
<keyword evidence="7" id="KW-0540">Nuclease</keyword>
<organism evidence="16 17">
    <name type="scientific">Sporothrix curviconia</name>
    <dbReference type="NCBI Taxonomy" id="1260050"/>
    <lineage>
        <taxon>Eukaryota</taxon>
        <taxon>Fungi</taxon>
        <taxon>Dikarya</taxon>
        <taxon>Ascomycota</taxon>
        <taxon>Pezizomycotina</taxon>
        <taxon>Sordariomycetes</taxon>
        <taxon>Sordariomycetidae</taxon>
        <taxon>Ophiostomatales</taxon>
        <taxon>Ophiostomataceae</taxon>
        <taxon>Sporothrix</taxon>
    </lineage>
</organism>
<gene>
    <name evidence="16" type="primary">POP2</name>
    <name evidence="16" type="ORF">SCUCBS95973_001731</name>
</gene>
<evidence type="ECO:0000256" key="14">
    <source>
        <dbReference type="ARBA" id="ARBA00023242"/>
    </source>
</evidence>
<dbReference type="Pfam" id="PF04857">
    <property type="entry name" value="CAF1"/>
    <property type="match status" value="2"/>
</dbReference>
<evidence type="ECO:0000256" key="9">
    <source>
        <dbReference type="ARBA" id="ARBA00022801"/>
    </source>
</evidence>
<dbReference type="InterPro" id="IPR039637">
    <property type="entry name" value="CNOT7/CNOT8/Pop2"/>
</dbReference>
<keyword evidence="13" id="KW-0804">Transcription</keyword>
<dbReference type="EMBL" id="CAWUHB010000006">
    <property type="protein sequence ID" value="CAK7213232.1"/>
    <property type="molecule type" value="Genomic_DNA"/>
</dbReference>
<dbReference type="Gene3D" id="3.30.420.10">
    <property type="entry name" value="Ribonuclease H-like superfamily/Ribonuclease H"/>
    <property type="match status" value="1"/>
</dbReference>
<evidence type="ECO:0000313" key="17">
    <source>
        <dbReference type="Proteomes" id="UP001642405"/>
    </source>
</evidence>
<keyword evidence="10" id="KW-0269">Exonuclease</keyword>
<dbReference type="InterPro" id="IPR036397">
    <property type="entry name" value="RNaseH_sf"/>
</dbReference>
<comment type="catalytic activity">
    <reaction evidence="1">
        <text>Exonucleolytic cleavage of poly(A) to 5'-AMP.</text>
        <dbReference type="EC" id="3.1.13.4"/>
    </reaction>
</comment>
<dbReference type="InterPro" id="IPR006941">
    <property type="entry name" value="RNase_CAF1"/>
</dbReference>
<feature type="region of interest" description="Disordered" evidence="15">
    <location>
        <begin position="511"/>
        <end position="570"/>
    </location>
</feature>
<keyword evidence="17" id="KW-1185">Reference proteome</keyword>
<evidence type="ECO:0000256" key="13">
    <source>
        <dbReference type="ARBA" id="ARBA00023163"/>
    </source>
</evidence>
<evidence type="ECO:0000256" key="4">
    <source>
        <dbReference type="ARBA" id="ARBA00008372"/>
    </source>
</evidence>
<keyword evidence="11" id="KW-0694">RNA-binding</keyword>
<evidence type="ECO:0000256" key="1">
    <source>
        <dbReference type="ARBA" id="ARBA00001663"/>
    </source>
</evidence>
<evidence type="ECO:0000256" key="6">
    <source>
        <dbReference type="ARBA" id="ARBA00022490"/>
    </source>
</evidence>
<feature type="compositionally biased region" description="Polar residues" evidence="15">
    <location>
        <begin position="520"/>
        <end position="533"/>
    </location>
</feature>
<evidence type="ECO:0000256" key="10">
    <source>
        <dbReference type="ARBA" id="ARBA00022839"/>
    </source>
</evidence>
<keyword evidence="14" id="KW-0539">Nucleus</keyword>
<evidence type="ECO:0000256" key="8">
    <source>
        <dbReference type="ARBA" id="ARBA00022723"/>
    </source>
</evidence>
<evidence type="ECO:0000256" key="12">
    <source>
        <dbReference type="ARBA" id="ARBA00023015"/>
    </source>
</evidence>
<comment type="caution">
    <text evidence="16">The sequence shown here is derived from an EMBL/GenBank/DDBJ whole genome shotgun (WGS) entry which is preliminary data.</text>
</comment>
<dbReference type="InterPro" id="IPR012337">
    <property type="entry name" value="RNaseH-like_sf"/>
</dbReference>
<evidence type="ECO:0000256" key="15">
    <source>
        <dbReference type="SAM" id="MobiDB-lite"/>
    </source>
</evidence>
<keyword evidence="12" id="KW-0805">Transcription regulation</keyword>
<reference evidence="16 17" key="1">
    <citation type="submission" date="2024-01" db="EMBL/GenBank/DDBJ databases">
        <authorList>
            <person name="Allen C."/>
            <person name="Tagirdzhanova G."/>
        </authorList>
    </citation>
    <scope>NUCLEOTIDE SEQUENCE [LARGE SCALE GENOMIC DNA]</scope>
</reference>
<feature type="compositionally biased region" description="Low complexity" evidence="15">
    <location>
        <begin position="121"/>
        <end position="147"/>
    </location>
</feature>
<feature type="region of interest" description="Disordered" evidence="15">
    <location>
        <begin position="121"/>
        <end position="155"/>
    </location>
</feature>
<evidence type="ECO:0000256" key="2">
    <source>
        <dbReference type="ARBA" id="ARBA00004123"/>
    </source>
</evidence>
<keyword evidence="8" id="KW-0479">Metal-binding</keyword>
<comment type="subcellular location">
    <subcellularLocation>
        <location evidence="3">Cytoplasm</location>
    </subcellularLocation>
    <subcellularLocation>
        <location evidence="2">Nucleus</location>
    </subcellularLocation>
</comment>
<evidence type="ECO:0000256" key="7">
    <source>
        <dbReference type="ARBA" id="ARBA00022722"/>
    </source>
</evidence>
<dbReference type="EC" id="3.1.13.4" evidence="5"/>
<sequence length="586" mass="61721">MPPPVSRFQSGPNTISPYHQQYNAHPQAGHPGAQHPSLGQSYINPAAAAAAAAAQLNPFGGNGALSLAAAAASMNPGAGGFGVGVGVGVGDNSGLASQAARMGFAHGAQLQQQAQQQAQQAAAQAQQQSHAQQLHHQQVQVHAQHQQHQNHHQLHAALAEPHPGRMPAKGRIREVWKHNLAEEMAAIRDLVDRYPYIAMDTEFPGVVARPMGSFRGKSDYHYQCLRTNVDLLRVIQIGITLFNEDGETPPARPVSTDVAELGGPVGGRRGHQAGSLPYSWQFNFKFSLKDDMYNQTSIDSLVQAGIDFNVMDRDGIDPVDFAALLIPSGLVCFEDVHWISFHGGYDFGYLTKLLHCKPLPSDEIEFDQIMKLYFPSTFDVKHLMKHAIRMHNSGQLTPGDPSSIEVLQKFEHKSGLENIAEALKVKRVGAAHQAGSDSLLTGRVFFQMREKIFHGEIPVEQVGKVWGLMVPDIAPVAGAGHLGGFNNRYGGLMMGTANAGGSGVGATGGLDGASGADSTPGSSNGMNGTNGASINGGAPSTPHTSSAGLVNTPAAGSHNTNSMGMGPMTPGGGGGVFGSFAFAGRS</sequence>
<feature type="compositionally biased region" description="Polar residues" evidence="15">
    <location>
        <begin position="7"/>
        <end position="24"/>
    </location>
</feature>
<proteinExistence type="inferred from homology"/>
<accession>A0ABP0B121</accession>
<keyword evidence="6" id="KW-0963">Cytoplasm</keyword>
<evidence type="ECO:0000256" key="3">
    <source>
        <dbReference type="ARBA" id="ARBA00004496"/>
    </source>
</evidence>
<comment type="similarity">
    <text evidence="4">Belongs to the CAF1 family.</text>
</comment>
<dbReference type="Proteomes" id="UP001642405">
    <property type="component" value="Unassembled WGS sequence"/>
</dbReference>
<evidence type="ECO:0000256" key="5">
    <source>
        <dbReference type="ARBA" id="ARBA00012161"/>
    </source>
</evidence>
<dbReference type="PANTHER" id="PTHR10797">
    <property type="entry name" value="CCR4-NOT TRANSCRIPTION COMPLEX SUBUNIT"/>
    <property type="match status" value="1"/>
</dbReference>
<feature type="region of interest" description="Disordered" evidence="15">
    <location>
        <begin position="1"/>
        <end position="40"/>
    </location>
</feature>
<name>A0ABP0B121_9PEZI</name>
<keyword evidence="9" id="KW-0378">Hydrolase</keyword>
<protein>
    <recommendedName>
        <fullName evidence="5">poly(A)-specific ribonuclease</fullName>
        <ecNumber evidence="5">3.1.13.4</ecNumber>
    </recommendedName>
</protein>
<evidence type="ECO:0000256" key="11">
    <source>
        <dbReference type="ARBA" id="ARBA00022884"/>
    </source>
</evidence>